<gene>
    <name evidence="2" type="ORF">PQJ61_07140</name>
</gene>
<organism evidence="2 3">
    <name type="scientific">Candidatus Thalassospirochaeta sargassi</name>
    <dbReference type="NCBI Taxonomy" id="3119039"/>
    <lineage>
        <taxon>Bacteria</taxon>
        <taxon>Pseudomonadati</taxon>
        <taxon>Spirochaetota</taxon>
        <taxon>Spirochaetia</taxon>
        <taxon>Spirochaetales</taxon>
        <taxon>Spirochaetaceae</taxon>
        <taxon>Candidatus Thalassospirochaeta</taxon>
    </lineage>
</organism>
<sequence length="91" mass="10518">MMPPMILRIRIRSADANFSIFIPLLLFYILLLPIFIIAALVYAFMLLLPQLTKEARNYMRVVFHAPKLLNAAKGMEVDIESDDADVKFYIK</sequence>
<evidence type="ECO:0000256" key="1">
    <source>
        <dbReference type="SAM" id="Phobius"/>
    </source>
</evidence>
<dbReference type="EMBL" id="JAQQAL010000013">
    <property type="protein sequence ID" value="MDC7226523.1"/>
    <property type="molecule type" value="Genomic_DNA"/>
</dbReference>
<name>A0AAJ1IET5_9SPIO</name>
<evidence type="ECO:0000313" key="2">
    <source>
        <dbReference type="EMBL" id="MDC7226523.1"/>
    </source>
</evidence>
<proteinExistence type="predicted"/>
<keyword evidence="1" id="KW-1133">Transmembrane helix</keyword>
<accession>A0AAJ1IET5</accession>
<reference evidence="2 3" key="1">
    <citation type="submission" date="2022-12" db="EMBL/GenBank/DDBJ databases">
        <title>Metagenome assembled genome from gulf of manar.</title>
        <authorList>
            <person name="Kohli P."/>
            <person name="Pk S."/>
            <person name="Venkata Ramana C."/>
            <person name="Sasikala C."/>
        </authorList>
    </citation>
    <scope>NUCLEOTIDE SEQUENCE [LARGE SCALE GENOMIC DNA]</scope>
    <source>
        <strain evidence="2">JB008</strain>
    </source>
</reference>
<dbReference type="AlphaFoldDB" id="A0AAJ1IET5"/>
<protein>
    <submittedName>
        <fullName evidence="2">Uncharacterized protein</fullName>
    </submittedName>
</protein>
<dbReference type="Proteomes" id="UP001221217">
    <property type="component" value="Unassembled WGS sequence"/>
</dbReference>
<keyword evidence="1" id="KW-0472">Membrane</keyword>
<feature type="transmembrane region" description="Helical" evidence="1">
    <location>
        <begin position="20"/>
        <end position="48"/>
    </location>
</feature>
<evidence type="ECO:0000313" key="3">
    <source>
        <dbReference type="Proteomes" id="UP001221217"/>
    </source>
</evidence>
<comment type="caution">
    <text evidence="2">The sequence shown here is derived from an EMBL/GenBank/DDBJ whole genome shotgun (WGS) entry which is preliminary data.</text>
</comment>
<keyword evidence="1" id="KW-0812">Transmembrane</keyword>